<dbReference type="PANTHER" id="PTHR14187">
    <property type="entry name" value="ALPHA KINASE/ELONGATION FACTOR 2 KINASE"/>
    <property type="match status" value="1"/>
</dbReference>
<feature type="compositionally biased region" description="Polar residues" evidence="1">
    <location>
        <begin position="1"/>
        <end position="12"/>
    </location>
</feature>
<comment type="caution">
    <text evidence="2">The sequence shown here is derived from an EMBL/GenBank/DDBJ whole genome shotgun (WGS) entry which is preliminary data.</text>
</comment>
<reference evidence="2" key="1">
    <citation type="journal article" date="2020" name="Nat. Commun.">
        <title>Large-scale genome sequencing of mycorrhizal fungi provides insights into the early evolution of symbiotic traits.</title>
        <authorList>
            <person name="Miyauchi S."/>
            <person name="Kiss E."/>
            <person name="Kuo A."/>
            <person name="Drula E."/>
            <person name="Kohler A."/>
            <person name="Sanchez-Garcia M."/>
            <person name="Morin E."/>
            <person name="Andreopoulos B."/>
            <person name="Barry K.W."/>
            <person name="Bonito G."/>
            <person name="Buee M."/>
            <person name="Carver A."/>
            <person name="Chen C."/>
            <person name="Cichocki N."/>
            <person name="Clum A."/>
            <person name="Culley D."/>
            <person name="Crous P.W."/>
            <person name="Fauchery L."/>
            <person name="Girlanda M."/>
            <person name="Hayes R.D."/>
            <person name="Keri Z."/>
            <person name="LaButti K."/>
            <person name="Lipzen A."/>
            <person name="Lombard V."/>
            <person name="Magnuson J."/>
            <person name="Maillard F."/>
            <person name="Murat C."/>
            <person name="Nolan M."/>
            <person name="Ohm R.A."/>
            <person name="Pangilinan J."/>
            <person name="Pereira M.F."/>
            <person name="Perotto S."/>
            <person name="Peter M."/>
            <person name="Pfister S."/>
            <person name="Riley R."/>
            <person name="Sitrit Y."/>
            <person name="Stielow J.B."/>
            <person name="Szollosi G."/>
            <person name="Zifcakova L."/>
            <person name="Stursova M."/>
            <person name="Spatafora J.W."/>
            <person name="Tedersoo L."/>
            <person name="Vaario L.M."/>
            <person name="Yamada A."/>
            <person name="Yan M."/>
            <person name="Wang P."/>
            <person name="Xu J."/>
            <person name="Bruns T."/>
            <person name="Baldrian P."/>
            <person name="Vilgalys R."/>
            <person name="Dunand C."/>
            <person name="Henrissat B."/>
            <person name="Grigoriev I.V."/>
            <person name="Hibbett D."/>
            <person name="Nagy L.G."/>
            <person name="Martin F.M."/>
        </authorList>
    </citation>
    <scope>NUCLEOTIDE SEQUENCE</scope>
    <source>
        <strain evidence="2">UH-Tt-Lm1</strain>
    </source>
</reference>
<dbReference type="PANTHER" id="PTHR14187:SF5">
    <property type="entry name" value="HEAT SHOCK 70 KDA PROTEIN 12A"/>
    <property type="match status" value="1"/>
</dbReference>
<sequence>MSSCCGTPSGNQGADVKNRPYPQYPQQSPITQQPGPQPVLGWDEKPYQTPTIPSPPPTHYSHGPSHSPPPTNSNPSYQQSLFNPSTLSGTTYQAPSINRPPPSLPPSPPPLGGYGPISTVSPPPQKKGYSVPTDEGKLSVSIDFGTTFSGIAYGSSRIAAGQVQQILHWPGSFETFRKIPTCLLYSDDGQVLAWGLEAKNASPMPGTIKCEWLVLLVVYVTSSAQRRFLTAYVVARFKLFLEPKALRDSSAVDPRLPALPPGKKAIDLIVDFLACIWEYAKQQITREIGAVADLGAADVWLTVPAAWDAMGCQMMREAAIDAGLVQSSRAGDRDWRDRLRIITEPEAAAVHCAHLTDLHKLQPNQNFMICDAGGGTVDLAIYKIIGQMSNLEIAEMCARSGANCGSLFLDLRFRELVRTLLADHPAHLDAPSLAYFMHNFSETDKLAYLGEVDDDKMFHFTCFNVEDPDDAAVGLFNGELAIPGNLLRREVFEPVVNQAIDLIEEQSKKIDQRIDALLLVGGFSGSEYFFGRVKERFGAQMRVIARPSDCDTATVRGAAQYGLARRPLVSSVIAPQSYMMKVKLPAESEDWMKRPAYIKENDAGIPVCENRLQYLVAKGAVLRKGQRLKRKFCKFSQTGQGEEIKLGGLFVGVCYPRGRQEEALADVRDFRNPDRIFDAIIYTSRSDNIMRYSDEGEITELCKWTVDLGSLPSFQENSNMPHPNGFYTEFELGLELDSAEVRGILIYEGQDWGHVVFDFRA</sequence>
<feature type="compositionally biased region" description="Pro residues" evidence="1">
    <location>
        <begin position="98"/>
        <end position="111"/>
    </location>
</feature>
<dbReference type="SUPFAM" id="SSF53067">
    <property type="entry name" value="Actin-like ATPase domain"/>
    <property type="match status" value="2"/>
</dbReference>
<protein>
    <submittedName>
        <fullName evidence="2">Actin-like ATPase domain-containing protein</fullName>
    </submittedName>
</protein>
<dbReference type="InterPro" id="IPR043129">
    <property type="entry name" value="ATPase_NBD"/>
</dbReference>
<gene>
    <name evidence="2" type="ORF">BJ322DRAFT_1109374</name>
</gene>
<reference evidence="2" key="2">
    <citation type="submission" date="2020-11" db="EMBL/GenBank/DDBJ databases">
        <authorList>
            <consortium name="DOE Joint Genome Institute"/>
            <person name="Kuo A."/>
            <person name="Miyauchi S."/>
            <person name="Kiss E."/>
            <person name="Drula E."/>
            <person name="Kohler A."/>
            <person name="Sanchez-Garcia M."/>
            <person name="Andreopoulos B."/>
            <person name="Barry K.W."/>
            <person name="Bonito G."/>
            <person name="Buee M."/>
            <person name="Carver A."/>
            <person name="Chen C."/>
            <person name="Cichocki N."/>
            <person name="Clum A."/>
            <person name="Culley D."/>
            <person name="Crous P.W."/>
            <person name="Fauchery L."/>
            <person name="Girlanda M."/>
            <person name="Hayes R."/>
            <person name="Keri Z."/>
            <person name="Labutti K."/>
            <person name="Lipzen A."/>
            <person name="Lombard V."/>
            <person name="Magnuson J."/>
            <person name="Maillard F."/>
            <person name="Morin E."/>
            <person name="Murat C."/>
            <person name="Nolan M."/>
            <person name="Ohm R."/>
            <person name="Pangilinan J."/>
            <person name="Pereira M."/>
            <person name="Perotto S."/>
            <person name="Peter M."/>
            <person name="Riley R."/>
            <person name="Sitrit Y."/>
            <person name="Stielow B."/>
            <person name="Szollosi G."/>
            <person name="Zifcakova L."/>
            <person name="Stursova M."/>
            <person name="Spatafora J.W."/>
            <person name="Tedersoo L."/>
            <person name="Vaario L.-M."/>
            <person name="Yamada A."/>
            <person name="Yan M."/>
            <person name="Wang P."/>
            <person name="Xu J."/>
            <person name="Bruns T."/>
            <person name="Baldrian P."/>
            <person name="Vilgalys R."/>
            <person name="Henrissat B."/>
            <person name="Grigoriev I.V."/>
            <person name="Hibbett D."/>
            <person name="Nagy L.G."/>
            <person name="Martin F.M."/>
        </authorList>
    </citation>
    <scope>NUCLEOTIDE SEQUENCE</scope>
    <source>
        <strain evidence="2">UH-Tt-Lm1</strain>
    </source>
</reference>
<evidence type="ECO:0000313" key="3">
    <source>
        <dbReference type="Proteomes" id="UP000736335"/>
    </source>
</evidence>
<proteinExistence type="predicted"/>
<keyword evidence="3" id="KW-1185">Reference proteome</keyword>
<dbReference type="AlphaFoldDB" id="A0A9P6HD72"/>
<dbReference type="CDD" id="cd10170">
    <property type="entry name" value="ASKHA_NBD_HSP70"/>
    <property type="match status" value="1"/>
</dbReference>
<dbReference type="OrthoDB" id="2963168at2759"/>
<dbReference type="Proteomes" id="UP000736335">
    <property type="component" value="Unassembled WGS sequence"/>
</dbReference>
<evidence type="ECO:0000313" key="2">
    <source>
        <dbReference type="EMBL" id="KAF9784667.1"/>
    </source>
</evidence>
<feature type="compositionally biased region" description="Polar residues" evidence="1">
    <location>
        <begin position="24"/>
        <end position="34"/>
    </location>
</feature>
<name>A0A9P6HD72_9AGAM</name>
<feature type="compositionally biased region" description="Polar residues" evidence="1">
    <location>
        <begin position="81"/>
        <end position="96"/>
    </location>
</feature>
<dbReference type="EMBL" id="WIUZ02000008">
    <property type="protein sequence ID" value="KAF9784667.1"/>
    <property type="molecule type" value="Genomic_DNA"/>
</dbReference>
<accession>A0A9P6HD72</accession>
<evidence type="ECO:0000256" key="1">
    <source>
        <dbReference type="SAM" id="MobiDB-lite"/>
    </source>
</evidence>
<feature type="region of interest" description="Disordered" evidence="1">
    <location>
        <begin position="1"/>
        <end position="133"/>
    </location>
</feature>
<organism evidence="2 3">
    <name type="scientific">Thelephora terrestris</name>
    <dbReference type="NCBI Taxonomy" id="56493"/>
    <lineage>
        <taxon>Eukaryota</taxon>
        <taxon>Fungi</taxon>
        <taxon>Dikarya</taxon>
        <taxon>Basidiomycota</taxon>
        <taxon>Agaricomycotina</taxon>
        <taxon>Agaricomycetes</taxon>
        <taxon>Thelephorales</taxon>
        <taxon>Thelephoraceae</taxon>
        <taxon>Thelephora</taxon>
    </lineage>
</organism>
<dbReference type="Gene3D" id="3.30.420.40">
    <property type="match status" value="1"/>
</dbReference>